<dbReference type="Proteomes" id="UP000199614">
    <property type="component" value="Unassembled WGS sequence"/>
</dbReference>
<evidence type="ECO:0000256" key="2">
    <source>
        <dbReference type="SAM" id="Phobius"/>
    </source>
</evidence>
<name>A0A1I5INV6_PSUAM</name>
<keyword evidence="2" id="KW-0472">Membrane</keyword>
<gene>
    <name evidence="3" type="ORF">SAMN05216207_11166</name>
</gene>
<feature type="transmembrane region" description="Helical" evidence="2">
    <location>
        <begin position="63"/>
        <end position="86"/>
    </location>
</feature>
<dbReference type="AlphaFoldDB" id="A0A1I5INV6"/>
<evidence type="ECO:0000313" key="3">
    <source>
        <dbReference type="EMBL" id="SFO62217.1"/>
    </source>
</evidence>
<dbReference type="EMBL" id="FOUY01000116">
    <property type="protein sequence ID" value="SFO62217.1"/>
    <property type="molecule type" value="Genomic_DNA"/>
</dbReference>
<feature type="region of interest" description="Disordered" evidence="1">
    <location>
        <begin position="37"/>
        <end position="57"/>
    </location>
</feature>
<reference evidence="3 4" key="1">
    <citation type="submission" date="2016-10" db="EMBL/GenBank/DDBJ databases">
        <authorList>
            <person name="de Groot N.N."/>
        </authorList>
    </citation>
    <scope>NUCLEOTIDE SEQUENCE [LARGE SCALE GENOMIC DNA]</scope>
    <source>
        <strain evidence="3 4">CGMCC 4.1877</strain>
    </source>
</reference>
<feature type="transmembrane region" description="Helical" evidence="2">
    <location>
        <begin position="6"/>
        <end position="27"/>
    </location>
</feature>
<keyword evidence="2" id="KW-1133">Transmembrane helix</keyword>
<sequence length="90" mass="9190">TAAVDGGLAWLVVLAVLNTVASLFYYLRVIAPVFTAPDNDHDGTADPVDREGSGTRSRPWARWTALGTAAVSLLLGVGAGAVLAVVGTPT</sequence>
<evidence type="ECO:0000313" key="4">
    <source>
        <dbReference type="Proteomes" id="UP000199614"/>
    </source>
</evidence>
<keyword evidence="4" id="KW-1185">Reference proteome</keyword>
<keyword evidence="2" id="KW-0812">Transmembrane</keyword>
<evidence type="ECO:0000256" key="1">
    <source>
        <dbReference type="SAM" id="MobiDB-lite"/>
    </source>
</evidence>
<accession>A0A1I5INV6</accession>
<organism evidence="3 4">
    <name type="scientific">Pseudonocardia ammonioxydans</name>
    <dbReference type="NCBI Taxonomy" id="260086"/>
    <lineage>
        <taxon>Bacteria</taxon>
        <taxon>Bacillati</taxon>
        <taxon>Actinomycetota</taxon>
        <taxon>Actinomycetes</taxon>
        <taxon>Pseudonocardiales</taxon>
        <taxon>Pseudonocardiaceae</taxon>
        <taxon>Pseudonocardia</taxon>
    </lineage>
</organism>
<feature type="non-terminal residue" evidence="3">
    <location>
        <position position="1"/>
    </location>
</feature>
<proteinExistence type="predicted"/>
<feature type="compositionally biased region" description="Basic and acidic residues" evidence="1">
    <location>
        <begin position="38"/>
        <end position="53"/>
    </location>
</feature>
<protein>
    <submittedName>
        <fullName evidence="3">NADH-quinone oxidoreductase subunit N</fullName>
    </submittedName>
</protein>